<keyword evidence="4" id="KW-0238">DNA-binding</keyword>
<dbReference type="AlphaFoldDB" id="A0A5N3S0C7"/>
<dbReference type="InterPro" id="IPR025246">
    <property type="entry name" value="IS30-like_HTH"/>
</dbReference>
<name>A0A5N3S0C7_9VIBR</name>
<dbReference type="GO" id="GO:0015074">
    <property type="term" value="P:DNA integration"/>
    <property type="evidence" value="ECO:0007669"/>
    <property type="project" value="InterPro"/>
</dbReference>
<comment type="similarity">
    <text evidence="2">Belongs to the transposase IS30 family.</text>
</comment>
<dbReference type="GO" id="GO:0005829">
    <property type="term" value="C:cytosol"/>
    <property type="evidence" value="ECO:0007669"/>
    <property type="project" value="TreeGrafter"/>
</dbReference>
<protein>
    <submittedName>
        <fullName evidence="7">IS30 family transposase</fullName>
    </submittedName>
</protein>
<proteinExistence type="inferred from homology"/>
<evidence type="ECO:0000256" key="5">
    <source>
        <dbReference type="ARBA" id="ARBA00023172"/>
    </source>
</evidence>
<dbReference type="InterPro" id="IPR001598">
    <property type="entry name" value="Transposase_IS30_CS"/>
</dbReference>
<dbReference type="PROSITE" id="PS01043">
    <property type="entry name" value="TRANSPOSASE_IS30"/>
    <property type="match status" value="1"/>
</dbReference>
<evidence type="ECO:0000313" key="8">
    <source>
        <dbReference type="Proteomes" id="UP000326687"/>
    </source>
</evidence>
<dbReference type="InterPro" id="IPR001584">
    <property type="entry name" value="Integrase_cat-core"/>
</dbReference>
<dbReference type="GO" id="GO:0004803">
    <property type="term" value="F:transposase activity"/>
    <property type="evidence" value="ECO:0007669"/>
    <property type="project" value="InterPro"/>
</dbReference>
<accession>A0A5N3S0C7</accession>
<dbReference type="SUPFAM" id="SSF53098">
    <property type="entry name" value="Ribonuclease H-like"/>
    <property type="match status" value="1"/>
</dbReference>
<evidence type="ECO:0000256" key="1">
    <source>
        <dbReference type="ARBA" id="ARBA00002190"/>
    </source>
</evidence>
<dbReference type="Pfam" id="PF13936">
    <property type="entry name" value="HTH_38"/>
    <property type="match status" value="1"/>
</dbReference>
<sequence>MMLMTLSGLEQRIKSTALKKGARANFIGYADDFVVTYASKEAWIQVRSATPLNIKTVRCDNHEVYSRQEVKNMRYTHLTENERYMISALRKQGISTAKIAKQLGRHKATIYREIERNSRYNRHFKRYSYQAWRVQQMARNRLRRSRRNKRYSEIDFRLPEALLRLDWSPDQIVGYLRVRGYPTMSHELIYQHIWNDKTLGGTLWKHLRQSTKKRRKRYNSKDSRGRLAAKRHITERPAKAEHRKEPGHWEIDTVVGRGTKHCIVTLVDRMIGYTFIGQMDDRTSESLNVRMSKIMTRSDLPFKTITADNGTEFHGYAQLEKHHNCLFYFANPYHSWERGTNENTNGLIRQYLPKRTSMSHVTQKLCNEIAHKLNTRPRKRLGYRTPTEYIHAHL</sequence>
<dbReference type="PROSITE" id="PS50994">
    <property type="entry name" value="INTEGRASE"/>
    <property type="match status" value="1"/>
</dbReference>
<dbReference type="InterPro" id="IPR036397">
    <property type="entry name" value="RNaseH_sf"/>
</dbReference>
<evidence type="ECO:0000259" key="6">
    <source>
        <dbReference type="PROSITE" id="PS50994"/>
    </source>
</evidence>
<evidence type="ECO:0000256" key="4">
    <source>
        <dbReference type="ARBA" id="ARBA00023125"/>
    </source>
</evidence>
<dbReference type="Pfam" id="PF00665">
    <property type="entry name" value="rve"/>
    <property type="match status" value="1"/>
</dbReference>
<comment type="function">
    <text evidence="1">Required for the transposition of the insertion element.</text>
</comment>
<dbReference type="Gene3D" id="1.10.10.60">
    <property type="entry name" value="Homeodomain-like"/>
    <property type="match status" value="1"/>
</dbReference>
<evidence type="ECO:0000256" key="3">
    <source>
        <dbReference type="ARBA" id="ARBA00022578"/>
    </source>
</evidence>
<dbReference type="GO" id="GO:0003677">
    <property type="term" value="F:DNA binding"/>
    <property type="evidence" value="ECO:0007669"/>
    <property type="project" value="UniProtKB-KW"/>
</dbReference>
<feature type="domain" description="Integrase catalytic" evidence="6">
    <location>
        <begin position="233"/>
        <end position="394"/>
    </location>
</feature>
<comment type="caution">
    <text evidence="7">The sequence shown here is derived from an EMBL/GenBank/DDBJ whole genome shotgun (WGS) entry which is preliminary data.</text>
</comment>
<dbReference type="NCBIfam" id="NF033563">
    <property type="entry name" value="transpos_IS30"/>
    <property type="match status" value="1"/>
</dbReference>
<dbReference type="InterPro" id="IPR012337">
    <property type="entry name" value="RNaseH-like_sf"/>
</dbReference>
<dbReference type="InterPro" id="IPR051917">
    <property type="entry name" value="Transposase-Integrase"/>
</dbReference>
<reference evidence="7 8" key="1">
    <citation type="submission" date="2019-09" db="EMBL/GenBank/DDBJ databases">
        <title>Vibrio Fortis S7-72.</title>
        <authorList>
            <person name="Das S.K."/>
        </authorList>
    </citation>
    <scope>NUCLEOTIDE SEQUENCE [LARGE SCALE GENOMIC DNA]</scope>
    <source>
        <strain evidence="7 8">S7-72</strain>
    </source>
</reference>
<dbReference type="PANTHER" id="PTHR10948:SF23">
    <property type="entry name" value="TRANSPOSASE INSI FOR INSERTION SEQUENCE ELEMENT IS30A-RELATED"/>
    <property type="match status" value="1"/>
</dbReference>
<dbReference type="InterPro" id="IPR053392">
    <property type="entry name" value="Transposase_IS30-like"/>
</dbReference>
<dbReference type="Gene3D" id="3.30.420.10">
    <property type="entry name" value="Ribonuclease H-like superfamily/Ribonuclease H"/>
    <property type="match status" value="1"/>
</dbReference>
<dbReference type="Proteomes" id="UP000326687">
    <property type="component" value="Unassembled WGS sequence"/>
</dbReference>
<keyword evidence="5" id="KW-0233">DNA recombination</keyword>
<evidence type="ECO:0000256" key="2">
    <source>
        <dbReference type="ARBA" id="ARBA00006363"/>
    </source>
</evidence>
<evidence type="ECO:0000313" key="7">
    <source>
        <dbReference type="EMBL" id="KAB0300220.1"/>
    </source>
</evidence>
<gene>
    <name evidence="7" type="ORF">F2Z80_24325</name>
</gene>
<dbReference type="EMBL" id="VXDD01000005">
    <property type="protein sequence ID" value="KAB0300220.1"/>
    <property type="molecule type" value="Genomic_DNA"/>
</dbReference>
<keyword evidence="3" id="KW-0815">Transposition</keyword>
<organism evidence="7 8">
    <name type="scientific">Vibrio fortis</name>
    <dbReference type="NCBI Taxonomy" id="212667"/>
    <lineage>
        <taxon>Bacteria</taxon>
        <taxon>Pseudomonadati</taxon>
        <taxon>Pseudomonadota</taxon>
        <taxon>Gammaproteobacteria</taxon>
        <taxon>Vibrionales</taxon>
        <taxon>Vibrionaceae</taxon>
        <taxon>Vibrio</taxon>
    </lineage>
</organism>
<dbReference type="PANTHER" id="PTHR10948">
    <property type="entry name" value="TRANSPOSASE"/>
    <property type="match status" value="1"/>
</dbReference>
<dbReference type="GO" id="GO:0006313">
    <property type="term" value="P:DNA transposition"/>
    <property type="evidence" value="ECO:0007669"/>
    <property type="project" value="InterPro"/>
</dbReference>